<dbReference type="InterPro" id="IPR017900">
    <property type="entry name" value="4Fe4S_Fe_S_CS"/>
</dbReference>
<reference evidence="9" key="1">
    <citation type="submission" date="2019-08" db="EMBL/GenBank/DDBJ databases">
        <authorList>
            <person name="Kucharzyk K."/>
            <person name="Murdoch R.W."/>
            <person name="Higgins S."/>
            <person name="Loffler F."/>
        </authorList>
    </citation>
    <scope>NUCLEOTIDE SEQUENCE</scope>
</reference>
<evidence type="ECO:0000256" key="2">
    <source>
        <dbReference type="ARBA" id="ARBA00022485"/>
    </source>
</evidence>
<name>A0A644T4U3_9ZZZZ</name>
<evidence type="ECO:0000256" key="6">
    <source>
        <dbReference type="ARBA" id="ARBA00023004"/>
    </source>
</evidence>
<evidence type="ECO:0000256" key="1">
    <source>
        <dbReference type="ARBA" id="ARBA00022448"/>
    </source>
</evidence>
<protein>
    <submittedName>
        <fullName evidence="9">Iron-sulfur protein</fullName>
    </submittedName>
</protein>
<dbReference type="InterPro" id="IPR017896">
    <property type="entry name" value="4Fe4S_Fe-S-bd"/>
</dbReference>
<organism evidence="9">
    <name type="scientific">bioreactor metagenome</name>
    <dbReference type="NCBI Taxonomy" id="1076179"/>
    <lineage>
        <taxon>unclassified sequences</taxon>
        <taxon>metagenomes</taxon>
        <taxon>ecological metagenomes</taxon>
    </lineage>
</organism>
<dbReference type="InterPro" id="IPR057431">
    <property type="entry name" value="LdpA_Fe-S-bd"/>
</dbReference>
<evidence type="ECO:0000256" key="7">
    <source>
        <dbReference type="ARBA" id="ARBA00023014"/>
    </source>
</evidence>
<dbReference type="InterPro" id="IPR050954">
    <property type="entry name" value="ET_IronSulfur_Cluster-Binding"/>
</dbReference>
<dbReference type="PANTHER" id="PTHR43177">
    <property type="entry name" value="PROTEIN NRFC"/>
    <property type="match status" value="1"/>
</dbReference>
<dbReference type="Gene3D" id="3.30.70.20">
    <property type="match status" value="2"/>
</dbReference>
<keyword evidence="6" id="KW-0408">Iron</keyword>
<dbReference type="GO" id="GO:0051539">
    <property type="term" value="F:4 iron, 4 sulfur cluster binding"/>
    <property type="evidence" value="ECO:0007669"/>
    <property type="project" value="UniProtKB-KW"/>
</dbReference>
<accession>A0A644T4U3</accession>
<keyword evidence="2" id="KW-0004">4Fe-4S</keyword>
<evidence type="ECO:0000256" key="4">
    <source>
        <dbReference type="ARBA" id="ARBA00022737"/>
    </source>
</evidence>
<dbReference type="EMBL" id="VSSQ01000016">
    <property type="protein sequence ID" value="MPL61779.1"/>
    <property type="molecule type" value="Genomic_DNA"/>
</dbReference>
<keyword evidence="1" id="KW-0813">Transport</keyword>
<evidence type="ECO:0000256" key="5">
    <source>
        <dbReference type="ARBA" id="ARBA00022982"/>
    </source>
</evidence>
<dbReference type="PROSITE" id="PS51379">
    <property type="entry name" value="4FE4S_FER_2"/>
    <property type="match status" value="1"/>
</dbReference>
<dbReference type="Pfam" id="PF25160">
    <property type="entry name" value="LdpA_Fe-S-bd"/>
    <property type="match status" value="1"/>
</dbReference>
<dbReference type="AlphaFoldDB" id="A0A644T4U3"/>
<dbReference type="PROSITE" id="PS00198">
    <property type="entry name" value="4FE4S_FER_1"/>
    <property type="match status" value="1"/>
</dbReference>
<evidence type="ECO:0000256" key="3">
    <source>
        <dbReference type="ARBA" id="ARBA00022723"/>
    </source>
</evidence>
<dbReference type="PANTHER" id="PTHR43177:SF5">
    <property type="entry name" value="ANAEROBIC DIMETHYL SULFOXIDE REDUCTASE CHAIN B-RELATED"/>
    <property type="match status" value="1"/>
</dbReference>
<feature type="domain" description="4Fe-4S ferredoxin-type" evidence="8">
    <location>
        <begin position="62"/>
        <end position="91"/>
    </location>
</feature>
<keyword evidence="4" id="KW-0677">Repeat</keyword>
<comment type="caution">
    <text evidence="9">The sequence shown here is derived from an EMBL/GenBank/DDBJ whole genome shotgun (WGS) entry which is preliminary data.</text>
</comment>
<gene>
    <name evidence="9" type="primary">cooF_2</name>
    <name evidence="9" type="ORF">SDC9_07366</name>
</gene>
<keyword evidence="5" id="KW-0249">Electron transport</keyword>
<keyword evidence="7" id="KW-0411">Iron-sulfur</keyword>
<evidence type="ECO:0000259" key="8">
    <source>
        <dbReference type="PROSITE" id="PS51379"/>
    </source>
</evidence>
<evidence type="ECO:0000313" key="9">
    <source>
        <dbReference type="EMBL" id="MPL61779.1"/>
    </source>
</evidence>
<dbReference type="SUPFAM" id="SSF54862">
    <property type="entry name" value="4Fe-4S ferredoxins"/>
    <property type="match status" value="1"/>
</dbReference>
<keyword evidence="3" id="KW-0479">Metal-binding</keyword>
<dbReference type="GO" id="GO:0046872">
    <property type="term" value="F:metal ion binding"/>
    <property type="evidence" value="ECO:0007669"/>
    <property type="project" value="UniProtKB-KW"/>
</dbReference>
<proteinExistence type="predicted"/>
<sequence length="166" mass="18077">MEKILVQPDLCNGCLDCENACCGLYGTSRINIREIDGTYYPIICQQCEDAPCKAICPTEAIIGKGIQEDKCIACGLCMMVCPFGAVSVEDSKAQKCNQCENREDGPACIKACSKRAISLIDIDKIKAQKQKEHLSKLAGTSKRQKKSNSVISILTSNSRSSKAFKD</sequence>